<dbReference type="EMBL" id="CALNXI010001115">
    <property type="protein sequence ID" value="CAH3156170.1"/>
    <property type="molecule type" value="Genomic_DNA"/>
</dbReference>
<dbReference type="Proteomes" id="UP001159427">
    <property type="component" value="Unassembled WGS sequence"/>
</dbReference>
<reference evidence="1 2" key="1">
    <citation type="submission" date="2022-05" db="EMBL/GenBank/DDBJ databases">
        <authorList>
            <consortium name="Genoscope - CEA"/>
            <person name="William W."/>
        </authorList>
    </citation>
    <scope>NUCLEOTIDE SEQUENCE [LARGE SCALE GENOMIC DNA]</scope>
</reference>
<sequence length="89" mass="10579">MKESRKQKLSMRQTLFPHFIRPNLSCFYYNSNLFFGRNDSTDFYDFFGQFLKHFIFEGQPQAPDDIYLSVERNLLLKANGGYSSAWSLF</sequence>
<gene>
    <name evidence="1" type="ORF">PEVE_00002090</name>
</gene>
<evidence type="ECO:0000313" key="1">
    <source>
        <dbReference type="EMBL" id="CAH3156170.1"/>
    </source>
</evidence>
<keyword evidence="2" id="KW-1185">Reference proteome</keyword>
<name>A0ABN8Q3Y6_9CNID</name>
<accession>A0ABN8Q3Y6</accession>
<organism evidence="1 2">
    <name type="scientific">Porites evermanni</name>
    <dbReference type="NCBI Taxonomy" id="104178"/>
    <lineage>
        <taxon>Eukaryota</taxon>
        <taxon>Metazoa</taxon>
        <taxon>Cnidaria</taxon>
        <taxon>Anthozoa</taxon>
        <taxon>Hexacorallia</taxon>
        <taxon>Scleractinia</taxon>
        <taxon>Fungiina</taxon>
        <taxon>Poritidae</taxon>
        <taxon>Porites</taxon>
    </lineage>
</organism>
<evidence type="ECO:0008006" key="3">
    <source>
        <dbReference type="Google" id="ProtNLM"/>
    </source>
</evidence>
<proteinExistence type="predicted"/>
<protein>
    <recommendedName>
        <fullName evidence="3">Maturase K</fullName>
    </recommendedName>
</protein>
<comment type="caution">
    <text evidence="1">The sequence shown here is derived from an EMBL/GenBank/DDBJ whole genome shotgun (WGS) entry which is preliminary data.</text>
</comment>
<evidence type="ECO:0000313" key="2">
    <source>
        <dbReference type="Proteomes" id="UP001159427"/>
    </source>
</evidence>